<comment type="caution">
    <text evidence="2">The sequence shown here is derived from an EMBL/GenBank/DDBJ whole genome shotgun (WGS) entry which is preliminary data.</text>
</comment>
<organism evidence="2 3">
    <name type="scientific">Hydnum rufescens UP504</name>
    <dbReference type="NCBI Taxonomy" id="1448309"/>
    <lineage>
        <taxon>Eukaryota</taxon>
        <taxon>Fungi</taxon>
        <taxon>Dikarya</taxon>
        <taxon>Basidiomycota</taxon>
        <taxon>Agaricomycotina</taxon>
        <taxon>Agaricomycetes</taxon>
        <taxon>Cantharellales</taxon>
        <taxon>Hydnaceae</taxon>
        <taxon>Hydnum</taxon>
    </lineage>
</organism>
<proteinExistence type="predicted"/>
<keyword evidence="3" id="KW-1185">Reference proteome</keyword>
<evidence type="ECO:0000313" key="3">
    <source>
        <dbReference type="Proteomes" id="UP000886523"/>
    </source>
</evidence>
<dbReference type="AlphaFoldDB" id="A0A9P6E1H8"/>
<evidence type="ECO:0000313" key="2">
    <source>
        <dbReference type="EMBL" id="KAF9519308.1"/>
    </source>
</evidence>
<accession>A0A9P6E1H8</accession>
<evidence type="ECO:0000256" key="1">
    <source>
        <dbReference type="SAM" id="MobiDB-lite"/>
    </source>
</evidence>
<feature type="compositionally biased region" description="Polar residues" evidence="1">
    <location>
        <begin position="120"/>
        <end position="135"/>
    </location>
</feature>
<protein>
    <submittedName>
        <fullName evidence="2">Uncharacterized protein</fullName>
    </submittedName>
</protein>
<gene>
    <name evidence="2" type="ORF">BS47DRAFT_23112</name>
</gene>
<reference evidence="2" key="1">
    <citation type="journal article" date="2020" name="Nat. Commun.">
        <title>Large-scale genome sequencing of mycorrhizal fungi provides insights into the early evolution of symbiotic traits.</title>
        <authorList>
            <person name="Miyauchi S."/>
            <person name="Kiss E."/>
            <person name="Kuo A."/>
            <person name="Drula E."/>
            <person name="Kohler A."/>
            <person name="Sanchez-Garcia M."/>
            <person name="Morin E."/>
            <person name="Andreopoulos B."/>
            <person name="Barry K.W."/>
            <person name="Bonito G."/>
            <person name="Buee M."/>
            <person name="Carver A."/>
            <person name="Chen C."/>
            <person name="Cichocki N."/>
            <person name="Clum A."/>
            <person name="Culley D."/>
            <person name="Crous P.W."/>
            <person name="Fauchery L."/>
            <person name="Girlanda M."/>
            <person name="Hayes R.D."/>
            <person name="Keri Z."/>
            <person name="LaButti K."/>
            <person name="Lipzen A."/>
            <person name="Lombard V."/>
            <person name="Magnuson J."/>
            <person name="Maillard F."/>
            <person name="Murat C."/>
            <person name="Nolan M."/>
            <person name="Ohm R.A."/>
            <person name="Pangilinan J."/>
            <person name="Pereira M.F."/>
            <person name="Perotto S."/>
            <person name="Peter M."/>
            <person name="Pfister S."/>
            <person name="Riley R."/>
            <person name="Sitrit Y."/>
            <person name="Stielow J.B."/>
            <person name="Szollosi G."/>
            <person name="Zifcakova L."/>
            <person name="Stursova M."/>
            <person name="Spatafora J.W."/>
            <person name="Tedersoo L."/>
            <person name="Vaario L.M."/>
            <person name="Yamada A."/>
            <person name="Yan M."/>
            <person name="Wang P."/>
            <person name="Xu J."/>
            <person name="Bruns T."/>
            <person name="Baldrian P."/>
            <person name="Vilgalys R."/>
            <person name="Dunand C."/>
            <person name="Henrissat B."/>
            <person name="Grigoriev I.V."/>
            <person name="Hibbett D."/>
            <person name="Nagy L.G."/>
            <person name="Martin F.M."/>
        </authorList>
    </citation>
    <scope>NUCLEOTIDE SEQUENCE</scope>
    <source>
        <strain evidence="2">UP504</strain>
    </source>
</reference>
<sequence length="199" mass="21648">MVGVTRVFVAKHDIFMSDVTNCFTNLKKAVLELKKVGLVADSLELTTSSVRPDTITLSSTARDGNAFDFEFNLFEPFWSDVTGSESIGTLSLSGGTPSSWDNASEEGIIFEPPTPGIHRQAQSSAAKKNSPTRNNQDQYILNEAHLYDPTSDPLFGGMNSGQNDGLNWNDFLLPDDANGLGIGDAWILVWGQMPSEMLV</sequence>
<name>A0A9P6E1H8_9AGAM</name>
<feature type="region of interest" description="Disordered" evidence="1">
    <location>
        <begin position="113"/>
        <end position="135"/>
    </location>
</feature>
<dbReference type="Proteomes" id="UP000886523">
    <property type="component" value="Unassembled WGS sequence"/>
</dbReference>
<dbReference type="EMBL" id="MU128918">
    <property type="protein sequence ID" value="KAF9519308.1"/>
    <property type="molecule type" value="Genomic_DNA"/>
</dbReference>
<dbReference type="OrthoDB" id="10071381at2759"/>